<sequence length="187" mass="21491">MNADNTFEYNSVNYKEFLKKFRNFNSSKHNLIVFAGPFHTNRNAALDELKREVIGEVVEVDLAEIITAYEEETYQNIDKALEDIDQNAPLIIFRNAEQLNGAYTAYSGSIVKYATPQEKYFLKHVKSIKAPVVLEFKDFDQLDRTVVRTADSVVYFRPPSSLIEKLAWKLQNVHVHGSSFLSPRPVK</sequence>
<keyword evidence="2" id="KW-1185">Reference proteome</keyword>
<evidence type="ECO:0000313" key="1">
    <source>
        <dbReference type="EMBL" id="MFD2532186.1"/>
    </source>
</evidence>
<dbReference type="RefSeq" id="WP_390300409.1">
    <property type="nucleotide sequence ID" value="NZ_JBHULI010000024.1"/>
</dbReference>
<evidence type="ECO:0000313" key="2">
    <source>
        <dbReference type="Proteomes" id="UP001597460"/>
    </source>
</evidence>
<dbReference type="Proteomes" id="UP001597460">
    <property type="component" value="Unassembled WGS sequence"/>
</dbReference>
<dbReference type="EMBL" id="JBHULI010000024">
    <property type="protein sequence ID" value="MFD2532186.1"/>
    <property type="molecule type" value="Genomic_DNA"/>
</dbReference>
<name>A0ABW5JJA5_9BACT</name>
<proteinExistence type="predicted"/>
<accession>A0ABW5JJA5</accession>
<protein>
    <submittedName>
        <fullName evidence="1">Uncharacterized protein</fullName>
    </submittedName>
</protein>
<gene>
    <name evidence="1" type="ORF">ACFSVN_06990</name>
</gene>
<comment type="caution">
    <text evidence="1">The sequence shown here is derived from an EMBL/GenBank/DDBJ whole genome shotgun (WGS) entry which is preliminary data.</text>
</comment>
<organism evidence="1 2">
    <name type="scientific">Gracilimonas halophila</name>
    <dbReference type="NCBI Taxonomy" id="1834464"/>
    <lineage>
        <taxon>Bacteria</taxon>
        <taxon>Pseudomonadati</taxon>
        <taxon>Balneolota</taxon>
        <taxon>Balneolia</taxon>
        <taxon>Balneolales</taxon>
        <taxon>Balneolaceae</taxon>
        <taxon>Gracilimonas</taxon>
    </lineage>
</organism>
<reference evidence="2" key="1">
    <citation type="journal article" date="2019" name="Int. J. Syst. Evol. Microbiol.">
        <title>The Global Catalogue of Microorganisms (GCM) 10K type strain sequencing project: providing services to taxonomists for standard genome sequencing and annotation.</title>
        <authorList>
            <consortium name="The Broad Institute Genomics Platform"/>
            <consortium name="The Broad Institute Genome Sequencing Center for Infectious Disease"/>
            <person name="Wu L."/>
            <person name="Ma J."/>
        </authorList>
    </citation>
    <scope>NUCLEOTIDE SEQUENCE [LARGE SCALE GENOMIC DNA]</scope>
    <source>
        <strain evidence="2">KCTC 52042</strain>
    </source>
</reference>